<gene>
    <name evidence="1" type="primary">OBP15</name>
</gene>
<dbReference type="GO" id="GO:0005549">
    <property type="term" value="F:odorant binding"/>
    <property type="evidence" value="ECO:0007669"/>
    <property type="project" value="InterPro"/>
</dbReference>
<dbReference type="SUPFAM" id="SSF47565">
    <property type="entry name" value="Insect pheromone/odorant-binding proteins"/>
    <property type="match status" value="1"/>
</dbReference>
<dbReference type="AlphaFoldDB" id="A0A7U3W598"/>
<sequence length="196" mass="21688">MGGGHYSVPAIIYPLTAGMRWKSAFRAILALFRSGSGKIMRIMSLFQPVDVRMKWARFALFFVSIVAVAHGSSKENPRLEAWLRNCQNETGASEDDFQIIKSRKIPTSKEGVCMVECLFTKLHIIDNGQFNQRGFVITFSPIARGNLKKLAALKEVAALCRAEVSAVQTGEQCSATRTVLDCFGKNMDKLAIAKKP</sequence>
<accession>A0A7U3W598</accession>
<dbReference type="Gene3D" id="1.10.238.20">
    <property type="entry name" value="Pheromone/general odorant binding protein domain"/>
    <property type="match status" value="1"/>
</dbReference>
<dbReference type="Pfam" id="PF01395">
    <property type="entry name" value="PBP_GOBP"/>
    <property type="match status" value="1"/>
</dbReference>
<evidence type="ECO:0000313" key="1">
    <source>
        <dbReference type="EMBL" id="QKV34995.1"/>
    </source>
</evidence>
<dbReference type="CDD" id="cd23992">
    <property type="entry name" value="PBP_GOBP"/>
    <property type="match status" value="1"/>
</dbReference>
<proteinExistence type="evidence at transcript level"/>
<protein>
    <submittedName>
        <fullName evidence="1">Odorant binding protein 15</fullName>
    </submittedName>
</protein>
<dbReference type="InterPro" id="IPR036728">
    <property type="entry name" value="PBP_GOBP_sf"/>
</dbReference>
<reference evidence="1" key="1">
    <citation type="journal article" date="2020" name="Sci. Rep.">
        <title>Identification and motif analyses of candidate nonreceptor olfactory genes of Dendroctonus adjunctus Blandford (Coleoptera: Curculionidae) from the head transcriptome.</title>
        <authorList>
            <person name="Torres-Huerta B."/>
            <person name="Segura-Leon O.L."/>
            <person name="Aragon-Magadan M.A."/>
            <person name="Gonzalez-Hernandez H."/>
        </authorList>
    </citation>
    <scope>NUCLEOTIDE SEQUENCE</scope>
    <source>
        <tissue evidence="1">Head</tissue>
    </source>
</reference>
<organism evidence="1">
    <name type="scientific">Dendroctonus adjunctus</name>
    <name type="common">roundheaded pine beetle</name>
    <dbReference type="NCBI Taxonomy" id="77157"/>
    <lineage>
        <taxon>Eukaryota</taxon>
        <taxon>Metazoa</taxon>
        <taxon>Ecdysozoa</taxon>
        <taxon>Arthropoda</taxon>
        <taxon>Hexapoda</taxon>
        <taxon>Insecta</taxon>
        <taxon>Pterygota</taxon>
        <taxon>Neoptera</taxon>
        <taxon>Endopterygota</taxon>
        <taxon>Coleoptera</taxon>
        <taxon>Polyphaga</taxon>
        <taxon>Cucujiformia</taxon>
        <taxon>Curculionidae</taxon>
        <taxon>Scolytinae</taxon>
        <taxon>Dendroctonus</taxon>
    </lineage>
</organism>
<dbReference type="SMART" id="SM00708">
    <property type="entry name" value="PhBP"/>
    <property type="match status" value="1"/>
</dbReference>
<dbReference type="EMBL" id="MT604230">
    <property type="protein sequence ID" value="QKV34995.1"/>
    <property type="molecule type" value="mRNA"/>
</dbReference>
<dbReference type="InterPro" id="IPR006170">
    <property type="entry name" value="PBP/GOBP"/>
</dbReference>
<name>A0A7U3W598_9CUCU</name>
<reference evidence="1" key="2">
    <citation type="submission" date="2020-06" db="EMBL/GenBank/DDBJ databases">
        <authorList>
            <person name="Torres Huerta B."/>
            <person name="Segura-Leon O.L."/>
        </authorList>
    </citation>
    <scope>NUCLEOTIDE SEQUENCE</scope>
    <source>
        <tissue evidence="1">Head</tissue>
    </source>
</reference>